<evidence type="ECO:0000313" key="1">
    <source>
        <dbReference type="EMBL" id="KAK3716778.1"/>
    </source>
</evidence>
<sequence length="73" mass="8432">MSARFTLGKRSVYYDDVYQKVYLLHRDLQGRFRSITGAGGWALASHTACKQTLRAGFEHHWRRRLGIGLTYSV</sequence>
<name>A0AAE1CNC0_9GAST</name>
<proteinExistence type="predicted"/>
<dbReference type="EMBL" id="JAWDGP010007466">
    <property type="protein sequence ID" value="KAK3716778.1"/>
    <property type="molecule type" value="Genomic_DNA"/>
</dbReference>
<comment type="caution">
    <text evidence="1">The sequence shown here is derived from an EMBL/GenBank/DDBJ whole genome shotgun (WGS) entry which is preliminary data.</text>
</comment>
<dbReference type="AlphaFoldDB" id="A0AAE1CNC0"/>
<protein>
    <submittedName>
        <fullName evidence="1">Uncharacterized protein</fullName>
    </submittedName>
</protein>
<reference evidence="1" key="1">
    <citation type="journal article" date="2023" name="G3 (Bethesda)">
        <title>A reference genome for the long-term kleptoplast-retaining sea slug Elysia crispata morphotype clarki.</title>
        <authorList>
            <person name="Eastman K.E."/>
            <person name="Pendleton A.L."/>
            <person name="Shaikh M.A."/>
            <person name="Suttiyut T."/>
            <person name="Ogas R."/>
            <person name="Tomko P."/>
            <person name="Gavelis G."/>
            <person name="Widhalm J.R."/>
            <person name="Wisecaver J.H."/>
        </authorList>
    </citation>
    <scope>NUCLEOTIDE SEQUENCE</scope>
    <source>
        <strain evidence="1">ECLA1</strain>
    </source>
</reference>
<evidence type="ECO:0000313" key="2">
    <source>
        <dbReference type="Proteomes" id="UP001283361"/>
    </source>
</evidence>
<organism evidence="1 2">
    <name type="scientific">Elysia crispata</name>
    <name type="common">lettuce slug</name>
    <dbReference type="NCBI Taxonomy" id="231223"/>
    <lineage>
        <taxon>Eukaryota</taxon>
        <taxon>Metazoa</taxon>
        <taxon>Spiralia</taxon>
        <taxon>Lophotrochozoa</taxon>
        <taxon>Mollusca</taxon>
        <taxon>Gastropoda</taxon>
        <taxon>Heterobranchia</taxon>
        <taxon>Euthyneura</taxon>
        <taxon>Panpulmonata</taxon>
        <taxon>Sacoglossa</taxon>
        <taxon>Placobranchoidea</taxon>
        <taxon>Plakobranchidae</taxon>
        <taxon>Elysia</taxon>
    </lineage>
</organism>
<accession>A0AAE1CNC0</accession>
<gene>
    <name evidence="1" type="ORF">RRG08_012049</name>
</gene>
<dbReference type="Proteomes" id="UP001283361">
    <property type="component" value="Unassembled WGS sequence"/>
</dbReference>
<keyword evidence="2" id="KW-1185">Reference proteome</keyword>